<dbReference type="Proteomes" id="UP000218231">
    <property type="component" value="Unassembled WGS sequence"/>
</dbReference>
<evidence type="ECO:0000313" key="2">
    <source>
        <dbReference type="Proteomes" id="UP000218231"/>
    </source>
</evidence>
<keyword evidence="2" id="KW-1185">Reference proteome</keyword>
<proteinExistence type="predicted"/>
<gene>
    <name evidence="1" type="ORF">WR25_05238</name>
</gene>
<dbReference type="EMBL" id="LIAE01007062">
    <property type="protein sequence ID" value="PAV82361.1"/>
    <property type="molecule type" value="Genomic_DNA"/>
</dbReference>
<evidence type="ECO:0000313" key="1">
    <source>
        <dbReference type="EMBL" id="PAV82361.1"/>
    </source>
</evidence>
<comment type="caution">
    <text evidence="1">The sequence shown here is derived from an EMBL/GenBank/DDBJ whole genome shotgun (WGS) entry which is preliminary data.</text>
</comment>
<protein>
    <submittedName>
        <fullName evidence="1">Uncharacterized protein</fullName>
    </submittedName>
</protein>
<organism evidence="1 2">
    <name type="scientific">Diploscapter pachys</name>
    <dbReference type="NCBI Taxonomy" id="2018661"/>
    <lineage>
        <taxon>Eukaryota</taxon>
        <taxon>Metazoa</taxon>
        <taxon>Ecdysozoa</taxon>
        <taxon>Nematoda</taxon>
        <taxon>Chromadorea</taxon>
        <taxon>Rhabditida</taxon>
        <taxon>Rhabditina</taxon>
        <taxon>Rhabditomorpha</taxon>
        <taxon>Rhabditoidea</taxon>
        <taxon>Rhabditidae</taxon>
        <taxon>Diploscapter</taxon>
    </lineage>
</organism>
<dbReference type="AlphaFoldDB" id="A0A2A2L7X3"/>
<name>A0A2A2L7X3_9BILA</name>
<sequence length="134" mass="14643">MNSILSMVGIEDYVSGAGNYVTLFQLLLDAMITQVKDGTDAVTREMCPDWILEATTSGTTTASFDKTTTYSTVPYNGCEPPSTDPNDERWTNYNASLYFFGGSIDPNAYPPHAPIVADISNSTRTMISIDCDFL</sequence>
<reference evidence="1 2" key="1">
    <citation type="journal article" date="2017" name="Curr. Biol.">
        <title>Genome architecture and evolution of a unichromosomal asexual nematode.</title>
        <authorList>
            <person name="Fradin H."/>
            <person name="Zegar C."/>
            <person name="Gutwein M."/>
            <person name="Lucas J."/>
            <person name="Kovtun M."/>
            <person name="Corcoran D."/>
            <person name="Baugh L.R."/>
            <person name="Kiontke K."/>
            <person name="Gunsalus K."/>
            <person name="Fitch D.H."/>
            <person name="Piano F."/>
        </authorList>
    </citation>
    <scope>NUCLEOTIDE SEQUENCE [LARGE SCALE GENOMIC DNA]</scope>
    <source>
        <strain evidence="1">PF1309</strain>
    </source>
</reference>
<accession>A0A2A2L7X3</accession>